<dbReference type="InterPro" id="IPR010666">
    <property type="entry name" value="Znf_GRF"/>
</dbReference>
<sequence>MATHSSTPRGSDASSLRSPLVCSHGRSPMLHISKTKDNPARRFWGCVFYVVQDKCEFFQWANRANDLLVAEFGKLKKRLDILKSRVVSAQSRFTAAMVFAMVG</sequence>
<dbReference type="PANTHER" id="PTHR33248">
    <property type="entry name" value="ZINC ION-BINDING PROTEIN"/>
    <property type="match status" value="1"/>
</dbReference>
<gene>
    <name evidence="7" type="ORF">PIB30_013142</name>
</gene>
<evidence type="ECO:0000256" key="4">
    <source>
        <dbReference type="PROSITE-ProRule" id="PRU01343"/>
    </source>
</evidence>
<evidence type="ECO:0000259" key="6">
    <source>
        <dbReference type="PROSITE" id="PS51999"/>
    </source>
</evidence>
<name>A0ABU6X6D9_9FABA</name>
<proteinExistence type="predicted"/>
<feature type="region of interest" description="Disordered" evidence="5">
    <location>
        <begin position="1"/>
        <end position="20"/>
    </location>
</feature>
<keyword evidence="1" id="KW-0479">Metal-binding</keyword>
<feature type="domain" description="GRF-type" evidence="6">
    <location>
        <begin position="22"/>
        <end position="64"/>
    </location>
</feature>
<protein>
    <recommendedName>
        <fullName evidence="6">GRF-type domain-containing protein</fullName>
    </recommendedName>
</protein>
<dbReference type="Proteomes" id="UP001341840">
    <property type="component" value="Unassembled WGS sequence"/>
</dbReference>
<evidence type="ECO:0000256" key="2">
    <source>
        <dbReference type="ARBA" id="ARBA00022771"/>
    </source>
</evidence>
<dbReference type="PROSITE" id="PS51999">
    <property type="entry name" value="ZF_GRF"/>
    <property type="match status" value="1"/>
</dbReference>
<reference evidence="7 8" key="1">
    <citation type="journal article" date="2023" name="Plants (Basel)">
        <title>Bridging the Gap: Combining Genomics and Transcriptomics Approaches to Understand Stylosanthes scabra, an Orphan Legume from the Brazilian Caatinga.</title>
        <authorList>
            <person name="Ferreira-Neto J.R.C."/>
            <person name="da Silva M.D."/>
            <person name="Binneck E."/>
            <person name="de Melo N.F."/>
            <person name="da Silva R.H."/>
            <person name="de Melo A.L.T.M."/>
            <person name="Pandolfi V."/>
            <person name="Bustamante F.O."/>
            <person name="Brasileiro-Vidal A.C."/>
            <person name="Benko-Iseppon A.M."/>
        </authorList>
    </citation>
    <scope>NUCLEOTIDE SEQUENCE [LARGE SCALE GENOMIC DNA]</scope>
    <source>
        <tissue evidence="7">Leaves</tissue>
    </source>
</reference>
<evidence type="ECO:0000256" key="5">
    <source>
        <dbReference type="SAM" id="MobiDB-lite"/>
    </source>
</evidence>
<feature type="compositionally biased region" description="Polar residues" evidence="5">
    <location>
        <begin position="1"/>
        <end position="17"/>
    </location>
</feature>
<keyword evidence="8" id="KW-1185">Reference proteome</keyword>
<organism evidence="7 8">
    <name type="scientific">Stylosanthes scabra</name>
    <dbReference type="NCBI Taxonomy" id="79078"/>
    <lineage>
        <taxon>Eukaryota</taxon>
        <taxon>Viridiplantae</taxon>
        <taxon>Streptophyta</taxon>
        <taxon>Embryophyta</taxon>
        <taxon>Tracheophyta</taxon>
        <taxon>Spermatophyta</taxon>
        <taxon>Magnoliopsida</taxon>
        <taxon>eudicotyledons</taxon>
        <taxon>Gunneridae</taxon>
        <taxon>Pentapetalae</taxon>
        <taxon>rosids</taxon>
        <taxon>fabids</taxon>
        <taxon>Fabales</taxon>
        <taxon>Fabaceae</taxon>
        <taxon>Papilionoideae</taxon>
        <taxon>50 kb inversion clade</taxon>
        <taxon>dalbergioids sensu lato</taxon>
        <taxon>Dalbergieae</taxon>
        <taxon>Pterocarpus clade</taxon>
        <taxon>Stylosanthes</taxon>
    </lineage>
</organism>
<dbReference type="EMBL" id="JASCZI010211482">
    <property type="protein sequence ID" value="MED6192760.1"/>
    <property type="molecule type" value="Genomic_DNA"/>
</dbReference>
<accession>A0ABU6X6D9</accession>
<evidence type="ECO:0000256" key="3">
    <source>
        <dbReference type="ARBA" id="ARBA00022833"/>
    </source>
</evidence>
<keyword evidence="3" id="KW-0862">Zinc</keyword>
<dbReference type="Pfam" id="PF06839">
    <property type="entry name" value="Zn_ribbon_GRF"/>
    <property type="match status" value="1"/>
</dbReference>
<evidence type="ECO:0000313" key="8">
    <source>
        <dbReference type="Proteomes" id="UP001341840"/>
    </source>
</evidence>
<keyword evidence="2 4" id="KW-0863">Zinc-finger</keyword>
<evidence type="ECO:0000256" key="1">
    <source>
        <dbReference type="ARBA" id="ARBA00022723"/>
    </source>
</evidence>
<comment type="caution">
    <text evidence="7">The sequence shown here is derived from an EMBL/GenBank/DDBJ whole genome shotgun (WGS) entry which is preliminary data.</text>
</comment>
<evidence type="ECO:0000313" key="7">
    <source>
        <dbReference type="EMBL" id="MED6192760.1"/>
    </source>
</evidence>